<dbReference type="PANTHER" id="PTHR11693">
    <property type="entry name" value="ATP SYNTHASE GAMMA CHAIN"/>
    <property type="match status" value="1"/>
</dbReference>
<feature type="region of interest" description="Disordered" evidence="1">
    <location>
        <begin position="589"/>
        <end position="641"/>
    </location>
</feature>
<feature type="compositionally biased region" description="Acidic residues" evidence="1">
    <location>
        <begin position="455"/>
        <end position="486"/>
    </location>
</feature>
<name>A0A5A7Q0K3_STRAF</name>
<dbReference type="GO" id="GO:0009535">
    <property type="term" value="C:chloroplast thylakoid membrane"/>
    <property type="evidence" value="ECO:0007669"/>
    <property type="project" value="TreeGrafter"/>
</dbReference>
<dbReference type="GO" id="GO:0045259">
    <property type="term" value="C:proton-transporting ATP synthase complex"/>
    <property type="evidence" value="ECO:0007669"/>
    <property type="project" value="InterPro"/>
</dbReference>
<feature type="compositionally biased region" description="Low complexity" evidence="1">
    <location>
        <begin position="127"/>
        <end position="141"/>
    </location>
</feature>
<dbReference type="PANTHER" id="PTHR11693:SF28">
    <property type="entry name" value="MYB-LIKE DOMAIN-CONTAINING PROTEIN"/>
    <property type="match status" value="1"/>
</dbReference>
<feature type="region of interest" description="Disordered" evidence="1">
    <location>
        <begin position="455"/>
        <end position="487"/>
    </location>
</feature>
<feature type="compositionally biased region" description="Polar residues" evidence="1">
    <location>
        <begin position="349"/>
        <end position="361"/>
    </location>
</feature>
<gene>
    <name evidence="2" type="ORF">STAS_14969</name>
</gene>
<organism evidence="2 3">
    <name type="scientific">Striga asiatica</name>
    <name type="common">Asiatic witchweed</name>
    <name type="synonym">Buchnera asiatica</name>
    <dbReference type="NCBI Taxonomy" id="4170"/>
    <lineage>
        <taxon>Eukaryota</taxon>
        <taxon>Viridiplantae</taxon>
        <taxon>Streptophyta</taxon>
        <taxon>Embryophyta</taxon>
        <taxon>Tracheophyta</taxon>
        <taxon>Spermatophyta</taxon>
        <taxon>Magnoliopsida</taxon>
        <taxon>eudicotyledons</taxon>
        <taxon>Gunneridae</taxon>
        <taxon>Pentapetalae</taxon>
        <taxon>asterids</taxon>
        <taxon>lamiids</taxon>
        <taxon>Lamiales</taxon>
        <taxon>Orobanchaceae</taxon>
        <taxon>Buchnereae</taxon>
        <taxon>Striga</taxon>
    </lineage>
</organism>
<evidence type="ECO:0000313" key="3">
    <source>
        <dbReference type="Proteomes" id="UP000325081"/>
    </source>
</evidence>
<feature type="region of interest" description="Disordered" evidence="1">
    <location>
        <begin position="513"/>
        <end position="538"/>
    </location>
</feature>
<accession>A0A5A7Q0K3</accession>
<keyword evidence="3" id="KW-1185">Reference proteome</keyword>
<evidence type="ECO:0000256" key="1">
    <source>
        <dbReference type="SAM" id="MobiDB-lite"/>
    </source>
</evidence>
<dbReference type="InterPro" id="IPR000131">
    <property type="entry name" value="ATP_synth_F1_gsu"/>
</dbReference>
<sequence length="655" mass="71699">MKNAPLTSEETKLIDLGLKKYKLDWISIWRCFVPYRDPSLLPRQWRIACGTQRSYKSDANKKEKRRLNDLRKRVGKSSPPTRRSSSEKEGESSDDAVDEANHIDKGDEAYVHEAFLADWGPGDNNISSSSPSCMPSHEGSSQAQTHFKSVAAPSSQIRMRPYRARRPNNARLVKLAPDLPPVNLPSSVRIISQSAFRSSQPITSSNISGPGTLTGPSAKSGSSSNNPVINITANSWPPNQYRVPDFQMHPLLFQAPQDGRLPYYPMNCSTSTSGSFAFFPGNQPQLNLSLFHNPRHIKDAVNFLSKSSKPPEKNLSSSSGVVEFHPLLQRSDDVDTRSKAACPSPVESRPQNHGTLQNRSAFKSRKANKLDLDIHSSFLSKNQKTSEKVDVAAAARGGIGSKSVKDCGRERESDRDGTRDELDSGDVPGVLSKNKGSGKFLDAVGDESLPGIVMEQEELSDSEEEFGENVEFEREEMDDSEGDNMSEAEQMVNLPNEELPSDEMNAADTHNVRAPNSESQHRGNLCSTSGGPGIELTGKEVKAKPNNASSFNLNSCPPVSPLSNTENTVGGYDFGPFDRSQQLTASFKVSRLRAKQDTSRVQGSSDTVAPRNNPRKRVCRSKSNSNLAGSGKGNANLKTDISVEKLKQVGMEKFT</sequence>
<comment type="caution">
    <text evidence="2">The sequence shown here is derived from an EMBL/GenBank/DDBJ whole genome shotgun (WGS) entry which is preliminary data.</text>
</comment>
<dbReference type="AlphaFoldDB" id="A0A5A7Q0K3"/>
<feature type="region of interest" description="Disordered" evidence="1">
    <location>
        <begin position="305"/>
        <end position="365"/>
    </location>
</feature>
<feature type="compositionally biased region" description="Basic and acidic residues" evidence="1">
    <location>
        <begin position="56"/>
        <end position="72"/>
    </location>
</feature>
<protein>
    <submittedName>
        <fullName evidence="2">DUO pollen 3 protein</fullName>
    </submittedName>
</protein>
<dbReference type="Proteomes" id="UP000325081">
    <property type="component" value="Unassembled WGS sequence"/>
</dbReference>
<feature type="region of interest" description="Disordered" evidence="1">
    <location>
        <begin position="400"/>
        <end position="443"/>
    </location>
</feature>
<dbReference type="GO" id="GO:0046933">
    <property type="term" value="F:proton-transporting ATP synthase activity, rotational mechanism"/>
    <property type="evidence" value="ECO:0007669"/>
    <property type="project" value="InterPro"/>
</dbReference>
<dbReference type="OrthoDB" id="49309at2759"/>
<feature type="region of interest" description="Disordered" evidence="1">
    <location>
        <begin position="126"/>
        <end position="155"/>
    </location>
</feature>
<feature type="compositionally biased region" description="Polar residues" evidence="1">
    <location>
        <begin position="142"/>
        <end position="155"/>
    </location>
</feature>
<feature type="region of interest" description="Disordered" evidence="1">
    <location>
        <begin position="199"/>
        <end position="226"/>
    </location>
</feature>
<feature type="compositionally biased region" description="Basic and acidic residues" evidence="1">
    <location>
        <begin position="403"/>
        <end position="422"/>
    </location>
</feature>
<dbReference type="EMBL" id="BKCP01005516">
    <property type="protein sequence ID" value="GER38436.1"/>
    <property type="molecule type" value="Genomic_DNA"/>
</dbReference>
<feature type="region of interest" description="Disordered" evidence="1">
    <location>
        <begin position="56"/>
        <end position="97"/>
    </location>
</feature>
<feature type="compositionally biased region" description="Polar residues" evidence="1">
    <location>
        <begin position="305"/>
        <end position="320"/>
    </location>
</feature>
<proteinExistence type="predicted"/>
<reference evidence="3" key="1">
    <citation type="journal article" date="2019" name="Curr. Biol.">
        <title>Genome Sequence of Striga asiatica Provides Insight into the Evolution of Plant Parasitism.</title>
        <authorList>
            <person name="Yoshida S."/>
            <person name="Kim S."/>
            <person name="Wafula E.K."/>
            <person name="Tanskanen J."/>
            <person name="Kim Y.M."/>
            <person name="Honaas L."/>
            <person name="Yang Z."/>
            <person name="Spallek T."/>
            <person name="Conn C.E."/>
            <person name="Ichihashi Y."/>
            <person name="Cheong K."/>
            <person name="Cui S."/>
            <person name="Der J.P."/>
            <person name="Gundlach H."/>
            <person name="Jiao Y."/>
            <person name="Hori C."/>
            <person name="Ishida J.K."/>
            <person name="Kasahara H."/>
            <person name="Kiba T."/>
            <person name="Kim M.S."/>
            <person name="Koo N."/>
            <person name="Laohavisit A."/>
            <person name="Lee Y.H."/>
            <person name="Lumba S."/>
            <person name="McCourt P."/>
            <person name="Mortimer J.C."/>
            <person name="Mutuku J.M."/>
            <person name="Nomura T."/>
            <person name="Sasaki-Sekimoto Y."/>
            <person name="Seto Y."/>
            <person name="Wang Y."/>
            <person name="Wakatake T."/>
            <person name="Sakakibara H."/>
            <person name="Demura T."/>
            <person name="Yamaguchi S."/>
            <person name="Yoneyama K."/>
            <person name="Manabe R.I."/>
            <person name="Nelson D.C."/>
            <person name="Schulman A.H."/>
            <person name="Timko M.P."/>
            <person name="dePamphilis C.W."/>
            <person name="Choi D."/>
            <person name="Shirasu K."/>
        </authorList>
    </citation>
    <scope>NUCLEOTIDE SEQUENCE [LARGE SCALE GENOMIC DNA]</scope>
    <source>
        <strain evidence="3">cv. UVA1</strain>
    </source>
</reference>
<evidence type="ECO:0000313" key="2">
    <source>
        <dbReference type="EMBL" id="GER38436.1"/>
    </source>
</evidence>